<dbReference type="InterPro" id="IPR038102">
    <property type="entry name" value="EYA_dom_sf"/>
</dbReference>
<evidence type="ECO:0000313" key="2">
    <source>
        <dbReference type="WBParaSite" id="MhA1_Contig325.frz3.gene28"/>
    </source>
</evidence>
<dbReference type="Proteomes" id="UP000095281">
    <property type="component" value="Unplaced"/>
</dbReference>
<dbReference type="Gene3D" id="3.40.50.12350">
    <property type="match status" value="1"/>
</dbReference>
<accession>A0A1I8BLQ0</accession>
<sequence length="384" mass="43983">MDNKDKEETEEEISSIAFNAGLNNALEHILVNGFNINTDLNETNIYDANRTMSYNDKNMPGFSSTKFASASFSCGTSGQNITATGPLNVSYMQSSSNLDKVPLDVNLLRGRADKCAYIHDVFEANKTMPELEDFVERCIPRTVDDQQPLFNKIGGMEIKTKDYAGSNTPFYRDVLSLIKRRFFFDNANVRTPKIHTTSMDDQRANFWFILRQNPNLVPVGGLRDKFQFFILLFHTLILINPNYFHILSNCKNIIISFKPTGGGIAGALGRLMLGRVSEFIDSEHVYYIERDNKEVITKRIKNQYSNKFLLITMNNETEEFAKANDIPVRKINSYVDLREFAQKVYGMNETQSSFEDEYRHCPTCGKYYSRSYSRSKHVCKPCCL</sequence>
<organism evidence="1 2">
    <name type="scientific">Meloidogyne hapla</name>
    <name type="common">Root-knot nematode worm</name>
    <dbReference type="NCBI Taxonomy" id="6305"/>
    <lineage>
        <taxon>Eukaryota</taxon>
        <taxon>Metazoa</taxon>
        <taxon>Ecdysozoa</taxon>
        <taxon>Nematoda</taxon>
        <taxon>Chromadorea</taxon>
        <taxon>Rhabditida</taxon>
        <taxon>Tylenchina</taxon>
        <taxon>Tylenchomorpha</taxon>
        <taxon>Tylenchoidea</taxon>
        <taxon>Meloidogynidae</taxon>
        <taxon>Meloidogyninae</taxon>
        <taxon>Meloidogyne</taxon>
    </lineage>
</organism>
<dbReference type="AlphaFoldDB" id="A0A1I8BLQ0"/>
<name>A0A1I8BLQ0_MELHA</name>
<keyword evidence="1" id="KW-1185">Reference proteome</keyword>
<protein>
    <submittedName>
        <fullName evidence="2">NARG2_C domain-containing protein</fullName>
    </submittedName>
</protein>
<dbReference type="WBParaSite" id="MhA1_Contig325.frz3.gene28">
    <property type="protein sequence ID" value="MhA1_Contig325.frz3.gene28"/>
    <property type="gene ID" value="MhA1_Contig325.frz3.gene28"/>
</dbReference>
<evidence type="ECO:0000313" key="1">
    <source>
        <dbReference type="Proteomes" id="UP000095281"/>
    </source>
</evidence>
<proteinExistence type="predicted"/>
<reference evidence="2" key="1">
    <citation type="submission" date="2016-11" db="UniProtKB">
        <authorList>
            <consortium name="WormBaseParasite"/>
        </authorList>
    </citation>
    <scope>IDENTIFICATION</scope>
</reference>